<dbReference type="InterPro" id="IPR013324">
    <property type="entry name" value="RNA_pol_sigma_r3/r4-like"/>
</dbReference>
<dbReference type="Gene3D" id="1.10.1740.10">
    <property type="match status" value="1"/>
</dbReference>
<keyword evidence="2" id="KW-0805">Transcription regulation</keyword>
<dbReference type="Proteomes" id="UP000199515">
    <property type="component" value="Unassembled WGS sequence"/>
</dbReference>
<evidence type="ECO:0000256" key="1">
    <source>
        <dbReference type="ARBA" id="ARBA00010641"/>
    </source>
</evidence>
<dbReference type="InterPro" id="IPR036388">
    <property type="entry name" value="WH-like_DNA-bd_sf"/>
</dbReference>
<accession>A0A1H2Y4D6</accession>
<dbReference type="InterPro" id="IPR007627">
    <property type="entry name" value="RNA_pol_sigma70_r2"/>
</dbReference>
<dbReference type="GO" id="GO:0006352">
    <property type="term" value="P:DNA-templated transcription initiation"/>
    <property type="evidence" value="ECO:0007669"/>
    <property type="project" value="InterPro"/>
</dbReference>
<dbReference type="Pfam" id="PF04542">
    <property type="entry name" value="Sigma70_r2"/>
    <property type="match status" value="1"/>
</dbReference>
<organism evidence="8 9">
    <name type="scientific">Amycolatopsis xylanica</name>
    <dbReference type="NCBI Taxonomy" id="589385"/>
    <lineage>
        <taxon>Bacteria</taxon>
        <taxon>Bacillati</taxon>
        <taxon>Actinomycetota</taxon>
        <taxon>Actinomycetes</taxon>
        <taxon>Pseudonocardiales</taxon>
        <taxon>Pseudonocardiaceae</taxon>
        <taxon>Amycolatopsis</taxon>
    </lineage>
</organism>
<reference evidence="8 9" key="1">
    <citation type="submission" date="2016-10" db="EMBL/GenBank/DDBJ databases">
        <authorList>
            <person name="de Groot N.N."/>
        </authorList>
    </citation>
    <scope>NUCLEOTIDE SEQUENCE [LARGE SCALE GENOMIC DNA]</scope>
    <source>
        <strain evidence="8 9">CPCC 202699</strain>
    </source>
</reference>
<dbReference type="InterPro" id="IPR013249">
    <property type="entry name" value="RNA_pol_sigma70_r4_t2"/>
</dbReference>
<dbReference type="GO" id="GO:0016987">
    <property type="term" value="F:sigma factor activity"/>
    <property type="evidence" value="ECO:0007669"/>
    <property type="project" value="UniProtKB-KW"/>
</dbReference>
<evidence type="ECO:0000313" key="9">
    <source>
        <dbReference type="Proteomes" id="UP000199515"/>
    </source>
</evidence>
<evidence type="ECO:0000256" key="3">
    <source>
        <dbReference type="ARBA" id="ARBA00023082"/>
    </source>
</evidence>
<keyword evidence="9" id="KW-1185">Reference proteome</keyword>
<dbReference type="STRING" id="589385.SAMN05421504_10215"/>
<dbReference type="GO" id="GO:0003677">
    <property type="term" value="F:DNA binding"/>
    <property type="evidence" value="ECO:0007669"/>
    <property type="project" value="UniProtKB-KW"/>
</dbReference>
<keyword evidence="5" id="KW-0804">Transcription</keyword>
<dbReference type="PANTHER" id="PTHR43133:SF50">
    <property type="entry name" value="ECF RNA POLYMERASE SIGMA FACTOR SIGM"/>
    <property type="match status" value="1"/>
</dbReference>
<feature type="domain" description="RNA polymerase sigma factor 70 region 4 type 2" evidence="7">
    <location>
        <begin position="99"/>
        <end position="151"/>
    </location>
</feature>
<dbReference type="NCBIfam" id="TIGR02937">
    <property type="entry name" value="sigma70-ECF"/>
    <property type="match status" value="1"/>
</dbReference>
<protein>
    <submittedName>
        <fullName evidence="8">RNA polymerase sigma-70 factor, sigma-E family</fullName>
    </submittedName>
</protein>
<gene>
    <name evidence="8" type="ORF">SAMN05421504_10215</name>
</gene>
<proteinExistence type="inferred from homology"/>
<dbReference type="SUPFAM" id="SSF88946">
    <property type="entry name" value="Sigma2 domain of RNA polymerase sigma factors"/>
    <property type="match status" value="1"/>
</dbReference>
<feature type="domain" description="RNA polymerase sigma-70 region 2" evidence="6">
    <location>
        <begin position="12"/>
        <end position="75"/>
    </location>
</feature>
<keyword evidence="3" id="KW-0731">Sigma factor</keyword>
<dbReference type="EMBL" id="FNON01000002">
    <property type="protein sequence ID" value="SDX00063.1"/>
    <property type="molecule type" value="Genomic_DNA"/>
</dbReference>
<name>A0A1H2Y4D6_9PSEU</name>
<sequence>MRKVDERFEAFVLRHYAELFRYAMILCGDRADAEDLVHDALLKLVRHLRRLDIDHERAYARKAVFNLFLTGKRRKLKEFLTDNRRLVQPDMAPDVVSRDEMLALLLTLPRRERAVITARFYLDLSEADTAALLGCSVGTVKSSASRGLAKLRELHTEVTQ</sequence>
<evidence type="ECO:0000313" key="8">
    <source>
        <dbReference type="EMBL" id="SDX00063.1"/>
    </source>
</evidence>
<evidence type="ECO:0000256" key="4">
    <source>
        <dbReference type="ARBA" id="ARBA00023125"/>
    </source>
</evidence>
<keyword evidence="4" id="KW-0238">DNA-binding</keyword>
<evidence type="ECO:0000256" key="5">
    <source>
        <dbReference type="ARBA" id="ARBA00023163"/>
    </source>
</evidence>
<dbReference type="Pfam" id="PF08281">
    <property type="entry name" value="Sigma70_r4_2"/>
    <property type="match status" value="1"/>
</dbReference>
<dbReference type="SUPFAM" id="SSF88659">
    <property type="entry name" value="Sigma3 and sigma4 domains of RNA polymerase sigma factors"/>
    <property type="match status" value="1"/>
</dbReference>
<dbReference type="InterPro" id="IPR014284">
    <property type="entry name" value="RNA_pol_sigma-70_dom"/>
</dbReference>
<evidence type="ECO:0000256" key="2">
    <source>
        <dbReference type="ARBA" id="ARBA00023015"/>
    </source>
</evidence>
<dbReference type="Gene3D" id="1.10.10.10">
    <property type="entry name" value="Winged helix-like DNA-binding domain superfamily/Winged helix DNA-binding domain"/>
    <property type="match status" value="1"/>
</dbReference>
<evidence type="ECO:0000259" key="7">
    <source>
        <dbReference type="Pfam" id="PF08281"/>
    </source>
</evidence>
<dbReference type="AlphaFoldDB" id="A0A1H2Y4D6"/>
<comment type="similarity">
    <text evidence="1">Belongs to the sigma-70 factor family. ECF subfamily.</text>
</comment>
<dbReference type="InterPro" id="IPR013325">
    <property type="entry name" value="RNA_pol_sigma_r2"/>
</dbReference>
<dbReference type="PANTHER" id="PTHR43133">
    <property type="entry name" value="RNA POLYMERASE ECF-TYPE SIGMA FACTO"/>
    <property type="match status" value="1"/>
</dbReference>
<dbReference type="InterPro" id="IPR039425">
    <property type="entry name" value="RNA_pol_sigma-70-like"/>
</dbReference>
<dbReference type="CDD" id="cd06171">
    <property type="entry name" value="Sigma70_r4"/>
    <property type="match status" value="1"/>
</dbReference>
<evidence type="ECO:0000259" key="6">
    <source>
        <dbReference type="Pfam" id="PF04542"/>
    </source>
</evidence>
<dbReference type="RefSeq" id="WP_176968539.1">
    <property type="nucleotide sequence ID" value="NZ_FNON01000002.1"/>
</dbReference>